<sequence length="357" mass="39454">MTARSLSLTNLMKHYGGLQRAVDDVSLDVAPGEFITFLGPSGSGKTTTLMMIAGFQEPSGGQINIAGRSVEHIPAYERNIGVVFQNYALFPHMTVEHNVAFPLKMRGVGKKEREPKSKDALARVGLQGFADRHPGELSGGQQQRVALARALVFEPDLILLDEPLGALDKNLREHMQLELKRIHREAGVTMIYVTHDQTEAMTMSDRIAVFNSGRIEQVGTPLDVYFKPKTKFVASFVGDSNLIDADVVGRDGSVKASDLGQFNVDLSDHRPGERVSLLIRPEMIRLRKDSHQDPNVHSCQFTIESMVNYGDNILVIGTAGQTNLRVRVPSLDGKWLREGMMCIAEWNRDNVHVVSGP</sequence>
<evidence type="ECO:0000256" key="3">
    <source>
        <dbReference type="ARBA" id="ARBA00022741"/>
    </source>
</evidence>
<evidence type="ECO:0000256" key="4">
    <source>
        <dbReference type="ARBA" id="ARBA00022840"/>
    </source>
</evidence>
<comment type="similarity">
    <text evidence="1">Belongs to the ABC transporter superfamily.</text>
</comment>
<dbReference type="InterPro" id="IPR050093">
    <property type="entry name" value="ABC_SmlMolc_Importer"/>
</dbReference>
<comment type="caution">
    <text evidence="6">The sequence shown here is derived from an EMBL/GenBank/DDBJ whole genome shotgun (WGS) entry which is preliminary data.</text>
</comment>
<dbReference type="InterPro" id="IPR027417">
    <property type="entry name" value="P-loop_NTPase"/>
</dbReference>
<dbReference type="GO" id="GO:0015847">
    <property type="term" value="P:putrescine transport"/>
    <property type="evidence" value="ECO:0007669"/>
    <property type="project" value="UniProtKB-ARBA"/>
</dbReference>
<keyword evidence="3" id="KW-0547">Nucleotide-binding</keyword>
<dbReference type="SMART" id="SM00382">
    <property type="entry name" value="AAA"/>
    <property type="match status" value="1"/>
</dbReference>
<accession>A0A7W4VP97</accession>
<evidence type="ECO:0000313" key="7">
    <source>
        <dbReference type="Proteomes" id="UP000532010"/>
    </source>
</evidence>
<evidence type="ECO:0000256" key="1">
    <source>
        <dbReference type="ARBA" id="ARBA00005417"/>
    </source>
</evidence>
<keyword evidence="7" id="KW-1185">Reference proteome</keyword>
<keyword evidence="2" id="KW-0813">Transport</keyword>
<evidence type="ECO:0000313" key="6">
    <source>
        <dbReference type="EMBL" id="MBB3020773.1"/>
    </source>
</evidence>
<dbReference type="GO" id="GO:0005524">
    <property type="term" value="F:ATP binding"/>
    <property type="evidence" value="ECO:0007669"/>
    <property type="project" value="UniProtKB-KW"/>
</dbReference>
<dbReference type="PROSITE" id="PS50893">
    <property type="entry name" value="ABC_TRANSPORTER_2"/>
    <property type="match status" value="1"/>
</dbReference>
<dbReference type="InterPro" id="IPR003439">
    <property type="entry name" value="ABC_transporter-like_ATP-bd"/>
</dbReference>
<dbReference type="InterPro" id="IPR008995">
    <property type="entry name" value="Mo/tungstate-bd_C_term_dom"/>
</dbReference>
<reference evidence="6 7" key="1">
    <citation type="submission" date="2020-08" db="EMBL/GenBank/DDBJ databases">
        <title>The Agave Microbiome: Exploring the role of microbial communities in plant adaptations to desert environments.</title>
        <authorList>
            <person name="Partida-Martinez L.P."/>
        </authorList>
    </citation>
    <scope>NUCLEOTIDE SEQUENCE [LARGE SCALE GENOMIC DNA]</scope>
    <source>
        <strain evidence="6 7">AT3.9</strain>
    </source>
</reference>
<dbReference type="GO" id="GO:0005886">
    <property type="term" value="C:plasma membrane"/>
    <property type="evidence" value="ECO:0007669"/>
    <property type="project" value="UniProtKB-ARBA"/>
</dbReference>
<gene>
    <name evidence="6" type="ORF">FHR70_003861</name>
</gene>
<dbReference type="GO" id="GO:0016887">
    <property type="term" value="F:ATP hydrolysis activity"/>
    <property type="evidence" value="ECO:0007669"/>
    <property type="project" value="InterPro"/>
</dbReference>
<feature type="domain" description="ABC transporter" evidence="5">
    <location>
        <begin position="6"/>
        <end position="237"/>
    </location>
</feature>
<organism evidence="6 7">
    <name type="scientific">Microvirga lupini</name>
    <dbReference type="NCBI Taxonomy" id="420324"/>
    <lineage>
        <taxon>Bacteria</taxon>
        <taxon>Pseudomonadati</taxon>
        <taxon>Pseudomonadota</taxon>
        <taxon>Alphaproteobacteria</taxon>
        <taxon>Hyphomicrobiales</taxon>
        <taxon>Methylobacteriaceae</taxon>
        <taxon>Microvirga</taxon>
    </lineage>
</organism>
<dbReference type="AlphaFoldDB" id="A0A7W4VP97"/>
<dbReference type="Pfam" id="PF00005">
    <property type="entry name" value="ABC_tran"/>
    <property type="match status" value="1"/>
</dbReference>
<dbReference type="SUPFAM" id="SSF52540">
    <property type="entry name" value="P-loop containing nucleoside triphosphate hydrolases"/>
    <property type="match status" value="1"/>
</dbReference>
<dbReference type="PANTHER" id="PTHR42781">
    <property type="entry name" value="SPERMIDINE/PUTRESCINE IMPORT ATP-BINDING PROTEIN POTA"/>
    <property type="match status" value="1"/>
</dbReference>
<dbReference type="FunFam" id="3.40.50.300:FF:000133">
    <property type="entry name" value="Spermidine/putrescine import ATP-binding protein PotA"/>
    <property type="match status" value="1"/>
</dbReference>
<name>A0A7W4VP97_9HYPH</name>
<keyword evidence="4 6" id="KW-0067">ATP-binding</keyword>
<dbReference type="RefSeq" id="WP_183453094.1">
    <property type="nucleotide sequence ID" value="NZ_JACHWB010000006.1"/>
</dbReference>
<dbReference type="Gene3D" id="3.40.50.300">
    <property type="entry name" value="P-loop containing nucleotide triphosphate hydrolases"/>
    <property type="match status" value="1"/>
</dbReference>
<dbReference type="Gene3D" id="2.40.50.100">
    <property type="match status" value="1"/>
</dbReference>
<dbReference type="Proteomes" id="UP000532010">
    <property type="component" value="Unassembled WGS sequence"/>
</dbReference>
<proteinExistence type="inferred from homology"/>
<dbReference type="PROSITE" id="PS00211">
    <property type="entry name" value="ABC_TRANSPORTER_1"/>
    <property type="match status" value="1"/>
</dbReference>
<dbReference type="InterPro" id="IPR003593">
    <property type="entry name" value="AAA+_ATPase"/>
</dbReference>
<evidence type="ECO:0000259" key="5">
    <source>
        <dbReference type="PROSITE" id="PS50893"/>
    </source>
</evidence>
<protein>
    <submittedName>
        <fullName evidence="6">Putative spermidine/putrescine transport system ATP-binding protein</fullName>
    </submittedName>
</protein>
<evidence type="ECO:0000256" key="2">
    <source>
        <dbReference type="ARBA" id="ARBA00022448"/>
    </source>
</evidence>
<dbReference type="EMBL" id="JACHWB010000006">
    <property type="protein sequence ID" value="MBB3020773.1"/>
    <property type="molecule type" value="Genomic_DNA"/>
</dbReference>
<dbReference type="PANTHER" id="PTHR42781:SF4">
    <property type="entry name" value="SPERMIDINE_PUTRESCINE IMPORT ATP-BINDING PROTEIN POTA"/>
    <property type="match status" value="1"/>
</dbReference>
<dbReference type="GO" id="GO:0032991">
    <property type="term" value="C:protein-containing complex"/>
    <property type="evidence" value="ECO:0007669"/>
    <property type="project" value="UniProtKB-ARBA"/>
</dbReference>
<dbReference type="InterPro" id="IPR017871">
    <property type="entry name" value="ABC_transporter-like_CS"/>
</dbReference>
<dbReference type="SUPFAM" id="SSF50331">
    <property type="entry name" value="MOP-like"/>
    <property type="match status" value="1"/>
</dbReference>